<evidence type="ECO:0000313" key="1">
    <source>
        <dbReference type="EMBL" id="KAI0089179.1"/>
    </source>
</evidence>
<gene>
    <name evidence="1" type="ORF">BDY19DRAFT_128773</name>
</gene>
<reference evidence="1" key="1">
    <citation type="journal article" date="2021" name="Environ. Microbiol.">
        <title>Gene family expansions and transcriptome signatures uncover fungal adaptations to wood decay.</title>
        <authorList>
            <person name="Hage H."/>
            <person name="Miyauchi S."/>
            <person name="Viragh M."/>
            <person name="Drula E."/>
            <person name="Min B."/>
            <person name="Chaduli D."/>
            <person name="Navarro D."/>
            <person name="Favel A."/>
            <person name="Norest M."/>
            <person name="Lesage-Meessen L."/>
            <person name="Balint B."/>
            <person name="Merenyi Z."/>
            <person name="de Eugenio L."/>
            <person name="Morin E."/>
            <person name="Martinez A.T."/>
            <person name="Baldrian P."/>
            <person name="Stursova M."/>
            <person name="Martinez M.J."/>
            <person name="Novotny C."/>
            <person name="Magnuson J.K."/>
            <person name="Spatafora J.W."/>
            <person name="Maurice S."/>
            <person name="Pangilinan J."/>
            <person name="Andreopoulos W."/>
            <person name="LaButti K."/>
            <person name="Hundley H."/>
            <person name="Na H."/>
            <person name="Kuo A."/>
            <person name="Barry K."/>
            <person name="Lipzen A."/>
            <person name="Henrissat B."/>
            <person name="Riley R."/>
            <person name="Ahrendt S."/>
            <person name="Nagy L.G."/>
            <person name="Grigoriev I.V."/>
            <person name="Martin F."/>
            <person name="Rosso M.N."/>
        </authorList>
    </citation>
    <scope>NUCLEOTIDE SEQUENCE</scope>
    <source>
        <strain evidence="1">CBS 384.51</strain>
    </source>
</reference>
<protein>
    <submittedName>
        <fullName evidence="1">Uncharacterized protein</fullName>
    </submittedName>
</protein>
<keyword evidence="2" id="KW-1185">Reference proteome</keyword>
<sequence length="151" mass="16782">MKRGVVGLFQSRGDERATTTIGERLEMPVMEESRERALISRGAGRRLRSASPYPPSPISHCNSTPSHCPHRRKEGRKRVSRKREVERIFVEFGKHGVPTQQEGLFQVCPGTTVIEGAPAAPANPNRNKTCYKCQQEGHIARDCPESAEFGA</sequence>
<name>A0ACB8U4M4_9APHY</name>
<dbReference type="Proteomes" id="UP001055072">
    <property type="component" value="Unassembled WGS sequence"/>
</dbReference>
<accession>A0ACB8U4M4</accession>
<comment type="caution">
    <text evidence="1">The sequence shown here is derived from an EMBL/GenBank/DDBJ whole genome shotgun (WGS) entry which is preliminary data.</text>
</comment>
<evidence type="ECO:0000313" key="2">
    <source>
        <dbReference type="Proteomes" id="UP001055072"/>
    </source>
</evidence>
<dbReference type="EMBL" id="MU274911">
    <property type="protein sequence ID" value="KAI0089179.1"/>
    <property type="molecule type" value="Genomic_DNA"/>
</dbReference>
<organism evidence="1 2">
    <name type="scientific">Irpex rosettiformis</name>
    <dbReference type="NCBI Taxonomy" id="378272"/>
    <lineage>
        <taxon>Eukaryota</taxon>
        <taxon>Fungi</taxon>
        <taxon>Dikarya</taxon>
        <taxon>Basidiomycota</taxon>
        <taxon>Agaricomycotina</taxon>
        <taxon>Agaricomycetes</taxon>
        <taxon>Polyporales</taxon>
        <taxon>Irpicaceae</taxon>
        <taxon>Irpex</taxon>
    </lineage>
</organism>
<proteinExistence type="predicted"/>